<evidence type="ECO:0000313" key="2">
    <source>
        <dbReference type="EMBL" id="PWY97605.1"/>
    </source>
</evidence>
<keyword evidence="3" id="KW-1185">Reference proteome</keyword>
<dbReference type="InterPro" id="IPR011990">
    <property type="entry name" value="TPR-like_helical_dom_sf"/>
</dbReference>
<dbReference type="SUPFAM" id="SSF81383">
    <property type="entry name" value="F-box domain"/>
    <property type="match status" value="1"/>
</dbReference>
<proteinExistence type="predicted"/>
<dbReference type="Gene3D" id="1.20.1280.50">
    <property type="match status" value="1"/>
</dbReference>
<dbReference type="InterPro" id="IPR001810">
    <property type="entry name" value="F-box_dom"/>
</dbReference>
<organism evidence="2 3">
    <name type="scientific">Testicularia cyperi</name>
    <dbReference type="NCBI Taxonomy" id="1882483"/>
    <lineage>
        <taxon>Eukaryota</taxon>
        <taxon>Fungi</taxon>
        <taxon>Dikarya</taxon>
        <taxon>Basidiomycota</taxon>
        <taxon>Ustilaginomycotina</taxon>
        <taxon>Ustilaginomycetes</taxon>
        <taxon>Ustilaginales</taxon>
        <taxon>Anthracoideaceae</taxon>
        <taxon>Testicularia</taxon>
    </lineage>
</organism>
<feature type="domain" description="F-box" evidence="1">
    <location>
        <begin position="175"/>
        <end position="222"/>
    </location>
</feature>
<dbReference type="STRING" id="1882483.A0A317XHH8"/>
<gene>
    <name evidence="2" type="ORF">BCV70DRAFT_202667</name>
</gene>
<dbReference type="PANTHER" id="PTHR38926">
    <property type="entry name" value="F-BOX DOMAIN CONTAINING PROTEIN, EXPRESSED"/>
    <property type="match status" value="1"/>
</dbReference>
<protein>
    <recommendedName>
        <fullName evidence="1">F-box domain-containing protein</fullName>
    </recommendedName>
</protein>
<dbReference type="PANTHER" id="PTHR38926:SF5">
    <property type="entry name" value="F-BOX AND LEUCINE-RICH REPEAT PROTEIN 6"/>
    <property type="match status" value="1"/>
</dbReference>
<dbReference type="Proteomes" id="UP000246740">
    <property type="component" value="Unassembled WGS sequence"/>
</dbReference>
<dbReference type="PROSITE" id="PS50181">
    <property type="entry name" value="FBOX"/>
    <property type="match status" value="1"/>
</dbReference>
<reference evidence="2 3" key="1">
    <citation type="journal article" date="2018" name="Mol. Biol. Evol.">
        <title>Broad Genomic Sampling Reveals a Smut Pathogenic Ancestry of the Fungal Clade Ustilaginomycotina.</title>
        <authorList>
            <person name="Kijpornyongpan T."/>
            <person name="Mondo S.J."/>
            <person name="Barry K."/>
            <person name="Sandor L."/>
            <person name="Lee J."/>
            <person name="Lipzen A."/>
            <person name="Pangilinan J."/>
            <person name="LaButti K."/>
            <person name="Hainaut M."/>
            <person name="Henrissat B."/>
            <person name="Grigoriev I.V."/>
            <person name="Spatafora J.W."/>
            <person name="Aime M.C."/>
        </authorList>
    </citation>
    <scope>NUCLEOTIDE SEQUENCE [LARGE SCALE GENOMIC DNA]</scope>
    <source>
        <strain evidence="2 3">MCA 3645</strain>
    </source>
</reference>
<name>A0A317XHH8_9BASI</name>
<sequence length="675" mass="75660">MPMPSSTDVDAIPADLTNSDVPCDDDAGDMHSIEMAEAEVARALKIEDHQQVISHASAALDRIARTPKTFLKSQKSLLWARSKAYRILGSHKLALADARKALKLDAADVLSYIRAAVALSAAGHNDQARSCLDRAASRAKTSPEKERQLYERKIQRTRSKLSSVAVRPETDGSVPSVISKLPSEILQRIFKSLPVGSHHVVSGVCQAWRDLVIHEPSFWRELTINSNKICNRLERCIKLIKLYSERSSNTLQRVVLAHSPHSCADLDTLLQVLVKSKHTLRDVALPVPCQSRCFDGLYRHCTRLCRLDVSFKRSQGEYGTCTSCLQPTNLLVVEEKLPFALESLSGTPGVDYGRTVQFMPQLRRLHSIGSGGEDERYADMLVQISGHLEELTFPADSVEITEFIHDITNDRVVDFERLKFVSNWSSSWRPRFRFPVLERARNICIATRRGGEDNFDEVESLHQALSKANNTLRELDISFEADAREETRSRVMAVISELDALENISISVSRWVNFASLFPTPRQVERADFEDGREPVITERRWKLHVPCAKLRRIKLKCARPDIHEIIRLVVTRCFLSQGHDFESAQDEVGQIARARTYTKLSSISPFRSASGSASSVASAQTPSIAKTLHSGAGLFSSVHKIEELELIDVEVLPTGARQVLQKYVPDVKITFRPL</sequence>
<dbReference type="EMBL" id="KZ819204">
    <property type="protein sequence ID" value="PWY97605.1"/>
    <property type="molecule type" value="Genomic_DNA"/>
</dbReference>
<dbReference type="InterPro" id="IPR036047">
    <property type="entry name" value="F-box-like_dom_sf"/>
</dbReference>
<dbReference type="AlphaFoldDB" id="A0A317XHH8"/>
<dbReference type="SMART" id="SM00256">
    <property type="entry name" value="FBOX"/>
    <property type="match status" value="1"/>
</dbReference>
<dbReference type="InParanoid" id="A0A317XHH8"/>
<dbReference type="Pfam" id="PF12937">
    <property type="entry name" value="F-box-like"/>
    <property type="match status" value="1"/>
</dbReference>
<dbReference type="Gene3D" id="1.25.40.10">
    <property type="entry name" value="Tetratricopeptide repeat domain"/>
    <property type="match status" value="1"/>
</dbReference>
<dbReference type="SUPFAM" id="SSF48452">
    <property type="entry name" value="TPR-like"/>
    <property type="match status" value="1"/>
</dbReference>
<accession>A0A317XHH8</accession>
<dbReference type="OrthoDB" id="2884925at2759"/>
<evidence type="ECO:0000259" key="1">
    <source>
        <dbReference type="PROSITE" id="PS50181"/>
    </source>
</evidence>
<evidence type="ECO:0000313" key="3">
    <source>
        <dbReference type="Proteomes" id="UP000246740"/>
    </source>
</evidence>